<protein>
    <submittedName>
        <fullName evidence="1">Uncharacterized protein</fullName>
    </submittedName>
</protein>
<accession>A0A1W2CPD8</accession>
<keyword evidence="2" id="KW-1185">Reference proteome</keyword>
<name>A0A1W2CPD8_9SPHI</name>
<dbReference type="EMBL" id="FWYB01000004">
    <property type="protein sequence ID" value="SMC87051.1"/>
    <property type="molecule type" value="Genomic_DNA"/>
</dbReference>
<gene>
    <name evidence="1" type="ORF">SAMN04488101_10467</name>
</gene>
<dbReference type="AlphaFoldDB" id="A0A1W2CPD8"/>
<reference evidence="1 2" key="1">
    <citation type="submission" date="2017-04" db="EMBL/GenBank/DDBJ databases">
        <authorList>
            <person name="Afonso C.L."/>
            <person name="Miller P.J."/>
            <person name="Scott M.A."/>
            <person name="Spackman E."/>
            <person name="Goraichik I."/>
            <person name="Dimitrov K.M."/>
            <person name="Suarez D.L."/>
            <person name="Swayne D.E."/>
        </authorList>
    </citation>
    <scope>NUCLEOTIDE SEQUENCE [LARGE SCALE GENOMIC DNA]</scope>
    <source>
        <strain evidence="1 2">DSM 19625</strain>
    </source>
</reference>
<evidence type="ECO:0000313" key="2">
    <source>
        <dbReference type="Proteomes" id="UP000192678"/>
    </source>
</evidence>
<organism evidence="1 2">
    <name type="scientific">Pedobacter nyackensis</name>
    <dbReference type="NCBI Taxonomy" id="475255"/>
    <lineage>
        <taxon>Bacteria</taxon>
        <taxon>Pseudomonadati</taxon>
        <taxon>Bacteroidota</taxon>
        <taxon>Sphingobacteriia</taxon>
        <taxon>Sphingobacteriales</taxon>
        <taxon>Sphingobacteriaceae</taxon>
        <taxon>Pedobacter</taxon>
    </lineage>
</organism>
<dbReference type="Proteomes" id="UP000192678">
    <property type="component" value="Unassembled WGS sequence"/>
</dbReference>
<sequence length="80" mass="9338">MKQFHIKAADHEGIGHSFIIKPLNHEQYQIFNEQQERIATIEIDNNDYTHCRQSLDCQIELPLLNSIRDSILIHDGVLVK</sequence>
<dbReference type="STRING" id="475255.SAMN04488101_10467"/>
<evidence type="ECO:0000313" key="1">
    <source>
        <dbReference type="EMBL" id="SMC87051.1"/>
    </source>
</evidence>
<dbReference type="OrthoDB" id="769970at2"/>
<dbReference type="RefSeq" id="WP_084289185.1">
    <property type="nucleotide sequence ID" value="NZ_FWYB01000004.1"/>
</dbReference>
<proteinExistence type="predicted"/>